<evidence type="ECO:0000313" key="7">
    <source>
        <dbReference type="Proteomes" id="UP000321436"/>
    </source>
</evidence>
<dbReference type="Proteomes" id="UP000321436">
    <property type="component" value="Unassembled WGS sequence"/>
</dbReference>
<evidence type="ECO:0000256" key="4">
    <source>
        <dbReference type="ARBA" id="ARBA00023284"/>
    </source>
</evidence>
<comment type="caution">
    <text evidence="6">The sequence shown here is derived from an EMBL/GenBank/DDBJ whole genome shotgun (WGS) entry which is preliminary data.</text>
</comment>
<dbReference type="Pfam" id="PF00578">
    <property type="entry name" value="AhpC-TSA"/>
    <property type="match status" value="1"/>
</dbReference>
<evidence type="ECO:0000313" key="6">
    <source>
        <dbReference type="EMBL" id="GEP97085.1"/>
    </source>
</evidence>
<keyword evidence="4" id="KW-0676">Redox-active center</keyword>
<keyword evidence="7" id="KW-1185">Reference proteome</keyword>
<sequence>MLGACHATVAPAQVQPGTTLLYKVTKTLHQTDMDSVSNTAIYRFKVLEQLPEGRWRIESTLLDYRNTRGQAHFDAARLHETSISSSDELLQLALLHEPVELTLGGTPPEQPELVKVLQKKGREWHIRKDHLQAMTSGLPYYLLQETNAIFFTYPKGQPTWQSKDSSILYSVSGAPGGIMHISARENTAKKTGGDRREYRYEYDWDDAGKKIRGANLQNNVTGTGLINGENKAFRISDNMQLELLDTSFTPPVVPATLKEMSVLFSFWSDGLNVNGETDSAKLYTAIAKFDPQYGRQKRYVQAKLSSLQSLPGEESHYLYDDSLRAVPIYLLEGNSSHLHNRLQNAIGQDADSAMMLITYLSKASRQSFRGWVQHSFAQELARPEKFNIDDAVAHFRKIGWPEQRIERMIEESKGRERYAGMLIERTAHHPDTLIHHVTYPMYLYHAAKNLRRKDSLQYITNQFRNLPPAVFKAGNAGRYALLLYKKLQQSGHPAEAGRLLDNTISRLEKTTADSTSNTRHAEQNILAYAYKLKYDTLKHTNRKQAFIFLAKAAAASPKSPEENVHDSFYDRALLGSKESYRQDFADELLKEGASQEALMVLSQQISADPSVLPDVQKSFKQHLPEKNFAEFFEQSVMRSWKTAPAFELQGVDGKTYRLSDYAGKWLLLDFWGTWCHPCREELPQINAFANQVKNDPEKAFLSIACFDNAEKVNALFSQKGYTLPAALSDTKVQYDYHVRGYPSKFLVSPEGKMIFLNYGTDWRKIVELFSNIRPDEKSSTVSKELR</sequence>
<dbReference type="GO" id="GO:0016491">
    <property type="term" value="F:oxidoreductase activity"/>
    <property type="evidence" value="ECO:0007669"/>
    <property type="project" value="InterPro"/>
</dbReference>
<dbReference type="PANTHER" id="PTHR42852">
    <property type="entry name" value="THIOL:DISULFIDE INTERCHANGE PROTEIN DSBE"/>
    <property type="match status" value="1"/>
</dbReference>
<dbReference type="PROSITE" id="PS51352">
    <property type="entry name" value="THIOREDOXIN_2"/>
    <property type="match status" value="1"/>
</dbReference>
<evidence type="ECO:0000259" key="5">
    <source>
        <dbReference type="PROSITE" id="PS51352"/>
    </source>
</evidence>
<comment type="subcellular location">
    <subcellularLocation>
        <location evidence="1">Cell envelope</location>
    </subcellularLocation>
</comment>
<dbReference type="InterPro" id="IPR036249">
    <property type="entry name" value="Thioredoxin-like_sf"/>
</dbReference>
<keyword evidence="2" id="KW-0201">Cytochrome c-type biogenesis</keyword>
<dbReference type="AlphaFoldDB" id="A0A512RN03"/>
<evidence type="ECO:0000256" key="3">
    <source>
        <dbReference type="ARBA" id="ARBA00023157"/>
    </source>
</evidence>
<dbReference type="SUPFAM" id="SSF52833">
    <property type="entry name" value="Thioredoxin-like"/>
    <property type="match status" value="1"/>
</dbReference>
<dbReference type="GO" id="GO:0016209">
    <property type="term" value="F:antioxidant activity"/>
    <property type="evidence" value="ECO:0007669"/>
    <property type="project" value="InterPro"/>
</dbReference>
<gene>
    <name evidence="6" type="ORF">CCY01nite_33450</name>
</gene>
<reference evidence="6 7" key="1">
    <citation type="submission" date="2019-07" db="EMBL/GenBank/DDBJ databases">
        <title>Whole genome shotgun sequence of Chitinophaga cymbidii NBRC 109752.</title>
        <authorList>
            <person name="Hosoyama A."/>
            <person name="Uohara A."/>
            <person name="Ohji S."/>
            <person name="Ichikawa N."/>
        </authorList>
    </citation>
    <scope>NUCLEOTIDE SEQUENCE [LARGE SCALE GENOMIC DNA]</scope>
    <source>
        <strain evidence="6 7">NBRC 109752</strain>
    </source>
</reference>
<dbReference type="PANTHER" id="PTHR42852:SF6">
    <property type="entry name" value="THIOL:DISULFIDE INTERCHANGE PROTEIN DSBE"/>
    <property type="match status" value="1"/>
</dbReference>
<keyword evidence="3" id="KW-1015">Disulfide bond</keyword>
<dbReference type="GO" id="GO:0030313">
    <property type="term" value="C:cell envelope"/>
    <property type="evidence" value="ECO:0007669"/>
    <property type="project" value="UniProtKB-SubCell"/>
</dbReference>
<dbReference type="GO" id="GO:0017004">
    <property type="term" value="P:cytochrome complex assembly"/>
    <property type="evidence" value="ECO:0007669"/>
    <property type="project" value="UniProtKB-KW"/>
</dbReference>
<dbReference type="InterPro" id="IPR050553">
    <property type="entry name" value="Thioredoxin_ResA/DsbE_sf"/>
</dbReference>
<accession>A0A512RN03</accession>
<feature type="domain" description="Thioredoxin" evidence="5">
    <location>
        <begin position="637"/>
        <end position="774"/>
    </location>
</feature>
<organism evidence="6 7">
    <name type="scientific">Chitinophaga cymbidii</name>
    <dbReference type="NCBI Taxonomy" id="1096750"/>
    <lineage>
        <taxon>Bacteria</taxon>
        <taxon>Pseudomonadati</taxon>
        <taxon>Bacteroidota</taxon>
        <taxon>Chitinophagia</taxon>
        <taxon>Chitinophagales</taxon>
        <taxon>Chitinophagaceae</taxon>
        <taxon>Chitinophaga</taxon>
    </lineage>
</organism>
<evidence type="ECO:0000256" key="1">
    <source>
        <dbReference type="ARBA" id="ARBA00004196"/>
    </source>
</evidence>
<name>A0A512RN03_9BACT</name>
<dbReference type="InterPro" id="IPR000866">
    <property type="entry name" value="AhpC/TSA"/>
</dbReference>
<dbReference type="CDD" id="cd02966">
    <property type="entry name" value="TlpA_like_family"/>
    <property type="match status" value="1"/>
</dbReference>
<evidence type="ECO:0000256" key="2">
    <source>
        <dbReference type="ARBA" id="ARBA00022748"/>
    </source>
</evidence>
<proteinExistence type="predicted"/>
<dbReference type="Gene3D" id="3.40.30.10">
    <property type="entry name" value="Glutaredoxin"/>
    <property type="match status" value="1"/>
</dbReference>
<protein>
    <recommendedName>
        <fullName evidence="5">Thioredoxin domain-containing protein</fullName>
    </recommendedName>
</protein>
<dbReference type="InterPro" id="IPR013766">
    <property type="entry name" value="Thioredoxin_domain"/>
</dbReference>
<dbReference type="EMBL" id="BKAU01000004">
    <property type="protein sequence ID" value="GEP97085.1"/>
    <property type="molecule type" value="Genomic_DNA"/>
</dbReference>